<protein>
    <recommendedName>
        <fullName evidence="2">Strawberry notch AAA domain-containing protein</fullName>
    </recommendedName>
</protein>
<evidence type="ECO:0000313" key="3">
    <source>
        <dbReference type="EMBL" id="CEL94343.1"/>
    </source>
</evidence>
<feature type="domain" description="Strawberry notch AAA" evidence="2">
    <location>
        <begin position="132"/>
        <end position="475"/>
    </location>
</feature>
<dbReference type="OrthoDB" id="417236at2759"/>
<dbReference type="GO" id="GO:0006355">
    <property type="term" value="P:regulation of DNA-templated transcription"/>
    <property type="evidence" value="ECO:0007669"/>
    <property type="project" value="InterPro"/>
</dbReference>
<keyword evidence="4" id="KW-1185">Reference proteome</keyword>
<dbReference type="GO" id="GO:0005634">
    <property type="term" value="C:nucleus"/>
    <property type="evidence" value="ECO:0007669"/>
    <property type="project" value="TreeGrafter"/>
</dbReference>
<dbReference type="SUPFAM" id="SSF52540">
    <property type="entry name" value="P-loop containing nucleoside triphosphate hydrolases"/>
    <property type="match status" value="1"/>
</dbReference>
<dbReference type="PANTHER" id="PTHR12706">
    <property type="entry name" value="STRAWBERRY NOTCH-RELATED"/>
    <property type="match status" value="1"/>
</dbReference>
<dbReference type="GO" id="GO:0031490">
    <property type="term" value="F:chromatin DNA binding"/>
    <property type="evidence" value="ECO:0007669"/>
    <property type="project" value="TreeGrafter"/>
</dbReference>
<gene>
    <name evidence="3" type="ORF">Vbra_2009</name>
</gene>
<feature type="region of interest" description="Disordered" evidence="1">
    <location>
        <begin position="1"/>
        <end position="92"/>
    </location>
</feature>
<organism evidence="3 4">
    <name type="scientific">Vitrella brassicaformis (strain CCMP3155)</name>
    <dbReference type="NCBI Taxonomy" id="1169540"/>
    <lineage>
        <taxon>Eukaryota</taxon>
        <taxon>Sar</taxon>
        <taxon>Alveolata</taxon>
        <taxon>Colpodellida</taxon>
        <taxon>Vitrellaceae</taxon>
        <taxon>Vitrella</taxon>
    </lineage>
</organism>
<evidence type="ECO:0000313" key="4">
    <source>
        <dbReference type="Proteomes" id="UP000041254"/>
    </source>
</evidence>
<dbReference type="InterPro" id="IPR039187">
    <property type="entry name" value="SNO_AAA"/>
</dbReference>
<accession>A0A0G4EEC7</accession>
<feature type="compositionally biased region" description="Acidic residues" evidence="1">
    <location>
        <begin position="19"/>
        <end position="74"/>
    </location>
</feature>
<evidence type="ECO:0000259" key="2">
    <source>
        <dbReference type="Pfam" id="PF13872"/>
    </source>
</evidence>
<dbReference type="VEuPathDB" id="CryptoDB:Vbra_2009"/>
<dbReference type="Proteomes" id="UP000041254">
    <property type="component" value="Unassembled WGS sequence"/>
</dbReference>
<name>A0A0G4EEC7_VITBC</name>
<dbReference type="InterPro" id="IPR026741">
    <property type="entry name" value="SNO"/>
</dbReference>
<dbReference type="AlphaFoldDB" id="A0A0G4EEC7"/>
<dbReference type="GO" id="GO:0042393">
    <property type="term" value="F:histone binding"/>
    <property type="evidence" value="ECO:0007669"/>
    <property type="project" value="TreeGrafter"/>
</dbReference>
<feature type="compositionally biased region" description="Basic and acidic residues" evidence="1">
    <location>
        <begin position="1"/>
        <end position="18"/>
    </location>
</feature>
<evidence type="ECO:0000256" key="1">
    <source>
        <dbReference type="SAM" id="MobiDB-lite"/>
    </source>
</evidence>
<dbReference type="EMBL" id="CDMY01000217">
    <property type="protein sequence ID" value="CEL94343.1"/>
    <property type="molecule type" value="Genomic_DNA"/>
</dbReference>
<dbReference type="Gene3D" id="3.40.50.300">
    <property type="entry name" value="P-loop containing nucleotide triphosphate hydrolases"/>
    <property type="match status" value="1"/>
</dbReference>
<dbReference type="InParanoid" id="A0A0G4EEC7"/>
<sequence>MDEMDAARAAKRARKDEPIADDDDDEDQPEISSSESEDSDEGEDSEEDSPGGDDAMDEGYGDEGNDECMTDENALDEREGGGTGEWIYPGRRTEDGAMEPEQQHQAASSDQDDSGVMRLFSRSGVVGHIAKDHPDLLAESNTLAAVSPPPLCADLEVRIPRSVVNEGRISSPQLEPIAYFARSVGLSSLSSGGARSGGGGGGVGFFLSDGTGCGKGRVIAGTIIHLCNSGFLRHLWLSTSSDLIQDATRDIRDIKGKVAVVPLKEINASVDLDPQTAKKHFRQHGWRPGQPVVLFSSYSLLVQGGKGPNKASRVEQLIRWLSGPAESRSSSSSAQTQNSRVRSGGLIVFDEAHKAKNFKAADGPTSGQSQTGQAVYQLQVQCVHCPVLYSSATGASDIQHMAYMERLGLWGPGKAFPDFQTFKGKMSKGGVAALECVSLELKSQGKYVCRQLSFADVQFSVTQVEPSQELTDRYTQFAE</sequence>
<reference evidence="3 4" key="1">
    <citation type="submission" date="2014-11" db="EMBL/GenBank/DDBJ databases">
        <authorList>
            <person name="Zhu J."/>
            <person name="Qi W."/>
            <person name="Song R."/>
        </authorList>
    </citation>
    <scope>NUCLEOTIDE SEQUENCE [LARGE SCALE GENOMIC DNA]</scope>
</reference>
<dbReference type="PANTHER" id="PTHR12706:SF30">
    <property type="entry name" value="PROTEIN STRAWBERRY NOTCH-RELATED"/>
    <property type="match status" value="1"/>
</dbReference>
<dbReference type="Pfam" id="PF13872">
    <property type="entry name" value="AAA_34"/>
    <property type="match status" value="1"/>
</dbReference>
<dbReference type="InterPro" id="IPR027417">
    <property type="entry name" value="P-loop_NTPase"/>
</dbReference>
<dbReference type="PhylomeDB" id="A0A0G4EEC7"/>
<proteinExistence type="predicted"/>